<evidence type="ECO:0000256" key="1">
    <source>
        <dbReference type="ARBA" id="ARBA00022448"/>
    </source>
</evidence>
<keyword evidence="10" id="KW-1185">Reference proteome</keyword>
<feature type="signal peptide" evidence="7">
    <location>
        <begin position="1"/>
        <end position="20"/>
    </location>
</feature>
<feature type="domain" description="Cytochrome c" evidence="8">
    <location>
        <begin position="30"/>
        <end position="111"/>
    </location>
</feature>
<dbReference type="PANTHER" id="PTHR33751">
    <property type="entry name" value="CBB3-TYPE CYTOCHROME C OXIDASE SUBUNIT FIXP"/>
    <property type="match status" value="1"/>
</dbReference>
<dbReference type="Pfam" id="PF00034">
    <property type="entry name" value="Cytochrom_C"/>
    <property type="match status" value="1"/>
</dbReference>
<dbReference type="GO" id="GO:0009055">
    <property type="term" value="F:electron transfer activity"/>
    <property type="evidence" value="ECO:0007669"/>
    <property type="project" value="InterPro"/>
</dbReference>
<evidence type="ECO:0000313" key="10">
    <source>
        <dbReference type="Proteomes" id="UP000275012"/>
    </source>
</evidence>
<dbReference type="PANTHER" id="PTHR33751:SF9">
    <property type="entry name" value="CYTOCHROME C4"/>
    <property type="match status" value="1"/>
</dbReference>
<accession>A0A3M2HZ36</accession>
<evidence type="ECO:0000256" key="7">
    <source>
        <dbReference type="SAM" id="SignalP"/>
    </source>
</evidence>
<evidence type="ECO:0000256" key="6">
    <source>
        <dbReference type="PROSITE-ProRule" id="PRU00433"/>
    </source>
</evidence>
<evidence type="ECO:0000256" key="3">
    <source>
        <dbReference type="ARBA" id="ARBA00022723"/>
    </source>
</evidence>
<evidence type="ECO:0000259" key="8">
    <source>
        <dbReference type="PROSITE" id="PS51007"/>
    </source>
</evidence>
<gene>
    <name evidence="9" type="ORF">EBB59_00575</name>
</gene>
<evidence type="ECO:0000256" key="5">
    <source>
        <dbReference type="ARBA" id="ARBA00023004"/>
    </source>
</evidence>
<keyword evidence="7" id="KW-0732">Signal</keyword>
<proteinExistence type="predicted"/>
<sequence>MRPTMITACLALLLPFAATAQNAATATPPRPAADGASLAYTCRGCHGIAGYKNAYPSYRVPKLVGQSEIYLKNALTEYRQGKRQHPTMQAQAQSFSEQDIAAIAAYLASLKTQ</sequence>
<name>A0A3M2HZ36_9GAMM</name>
<dbReference type="RefSeq" id="WP_122100372.1">
    <property type="nucleotide sequence ID" value="NZ_RFLY01000001.1"/>
</dbReference>
<comment type="caution">
    <text evidence="9">The sequence shown here is derived from an EMBL/GenBank/DDBJ whole genome shotgun (WGS) entry which is preliminary data.</text>
</comment>
<organism evidence="9 10">
    <name type="scientific">Solilutibacter pythonis</name>
    <dbReference type="NCBI Taxonomy" id="2483112"/>
    <lineage>
        <taxon>Bacteria</taxon>
        <taxon>Pseudomonadati</taxon>
        <taxon>Pseudomonadota</taxon>
        <taxon>Gammaproteobacteria</taxon>
        <taxon>Lysobacterales</taxon>
        <taxon>Lysobacteraceae</taxon>
        <taxon>Solilutibacter</taxon>
    </lineage>
</organism>
<dbReference type="Proteomes" id="UP000275012">
    <property type="component" value="Unassembled WGS sequence"/>
</dbReference>
<keyword evidence="2 6" id="KW-0349">Heme</keyword>
<dbReference type="AlphaFoldDB" id="A0A3M2HZ36"/>
<reference evidence="9 10" key="1">
    <citation type="submission" date="2018-10" db="EMBL/GenBank/DDBJ databases">
        <title>Proposal of Lysobacter pythonis sp. nov. isolated from royal pythons (Python regius).</title>
        <authorList>
            <person name="Hans-Juergen B."/>
            <person name="Huptas C."/>
            <person name="Sandra B."/>
            <person name="Igor L."/>
            <person name="Joachim S."/>
            <person name="Siegfried S."/>
            <person name="Mareike W."/>
            <person name="Peter K."/>
        </authorList>
    </citation>
    <scope>NUCLEOTIDE SEQUENCE [LARGE SCALE GENOMIC DNA]</scope>
    <source>
        <strain evidence="9 10">4284/11</strain>
    </source>
</reference>
<dbReference type="PROSITE" id="PS51007">
    <property type="entry name" value="CYTC"/>
    <property type="match status" value="1"/>
</dbReference>
<dbReference type="GO" id="GO:0046872">
    <property type="term" value="F:metal ion binding"/>
    <property type="evidence" value="ECO:0007669"/>
    <property type="project" value="UniProtKB-KW"/>
</dbReference>
<dbReference type="InterPro" id="IPR009056">
    <property type="entry name" value="Cyt_c-like_dom"/>
</dbReference>
<dbReference type="Gene3D" id="1.10.760.10">
    <property type="entry name" value="Cytochrome c-like domain"/>
    <property type="match status" value="1"/>
</dbReference>
<evidence type="ECO:0000256" key="2">
    <source>
        <dbReference type="ARBA" id="ARBA00022617"/>
    </source>
</evidence>
<dbReference type="InterPro" id="IPR036909">
    <property type="entry name" value="Cyt_c-like_dom_sf"/>
</dbReference>
<keyword evidence="1" id="KW-0813">Transport</keyword>
<dbReference type="OrthoDB" id="9796421at2"/>
<keyword evidence="5 6" id="KW-0408">Iron</keyword>
<dbReference type="SUPFAM" id="SSF46626">
    <property type="entry name" value="Cytochrome c"/>
    <property type="match status" value="1"/>
</dbReference>
<keyword evidence="4" id="KW-0249">Electron transport</keyword>
<dbReference type="InterPro" id="IPR050597">
    <property type="entry name" value="Cytochrome_c_Oxidase_Subunit"/>
</dbReference>
<dbReference type="EMBL" id="RFLY01000001">
    <property type="protein sequence ID" value="RMH94986.1"/>
    <property type="molecule type" value="Genomic_DNA"/>
</dbReference>
<evidence type="ECO:0000256" key="4">
    <source>
        <dbReference type="ARBA" id="ARBA00022982"/>
    </source>
</evidence>
<evidence type="ECO:0000313" key="9">
    <source>
        <dbReference type="EMBL" id="RMH94986.1"/>
    </source>
</evidence>
<feature type="chain" id="PRO_5017992331" evidence="7">
    <location>
        <begin position="21"/>
        <end position="113"/>
    </location>
</feature>
<keyword evidence="3 6" id="KW-0479">Metal-binding</keyword>
<protein>
    <submittedName>
        <fullName evidence="9">Cytochrome c</fullName>
    </submittedName>
</protein>
<dbReference type="GO" id="GO:0020037">
    <property type="term" value="F:heme binding"/>
    <property type="evidence" value="ECO:0007669"/>
    <property type="project" value="InterPro"/>
</dbReference>